<feature type="region of interest" description="Disordered" evidence="2">
    <location>
        <begin position="284"/>
        <end position="326"/>
    </location>
</feature>
<name>H2AQ82_KAZAF</name>
<gene>
    <name evidence="3" type="primary">KAFR0B02340</name>
    <name evidence="3" type="ORF">KAFR_0B02340</name>
</gene>
<dbReference type="KEGG" id="kaf:KAFR_0B02340"/>
<evidence type="ECO:0000256" key="1">
    <source>
        <dbReference type="SAM" id="Coils"/>
    </source>
</evidence>
<dbReference type="GO" id="GO:0032956">
    <property type="term" value="P:regulation of actin cytoskeleton organization"/>
    <property type="evidence" value="ECO:0007669"/>
    <property type="project" value="EnsemblFungi"/>
</dbReference>
<dbReference type="EMBL" id="HE650822">
    <property type="protein sequence ID" value="CCF56532.1"/>
    <property type="molecule type" value="Genomic_DNA"/>
</dbReference>
<feature type="compositionally biased region" description="Polar residues" evidence="2">
    <location>
        <begin position="302"/>
        <end position="326"/>
    </location>
</feature>
<dbReference type="GO" id="GO:0005935">
    <property type="term" value="C:cellular bud neck"/>
    <property type="evidence" value="ECO:0007669"/>
    <property type="project" value="EnsemblFungi"/>
</dbReference>
<dbReference type="RefSeq" id="XP_003955667.1">
    <property type="nucleotide sequence ID" value="XM_003955618.1"/>
</dbReference>
<sequence length="369" mass="42975">MDENTVIDYDLLKKANPLLFTQERYDEYPLNPIELAQHLSTNKNQTSSTDLVNRNRPYTDVDTLDYLFYMDDTIEEIDLEKKLACEFAIFQTSLYSKQNSKDTTVTMDKLLNLEIGSDEWCKQMIALLNSINGTNLSVSRLKHFTKNHNDDMENNSNEKDDSTSFKNDQMEIIQEITSYLLSNSIKNGIELKPNITDVDDPLKFLKSNIDSLLEVSKSNTIVKNHADTNNKVDEINTAFEDLKLAHNFLTKQYEHDRSEHSKDVEKLNRTNKELQEKLLQYHSLLTKNENNTDNTRSTSNSDLWNQNILNSPDLNSSNHTSPNGSYSLSIMRNEFKRLLMDTQRKYETELENERKFRIELEKKLDSLEI</sequence>
<dbReference type="AlphaFoldDB" id="H2AQ82"/>
<dbReference type="InParanoid" id="H2AQ82"/>
<dbReference type="GO" id="GO:0000753">
    <property type="term" value="P:cell morphogenesis involved in conjugation with cellular fusion"/>
    <property type="evidence" value="ECO:0007669"/>
    <property type="project" value="EnsemblFungi"/>
</dbReference>
<evidence type="ECO:0000313" key="3">
    <source>
        <dbReference type="EMBL" id="CCF56532.1"/>
    </source>
</evidence>
<dbReference type="STRING" id="1071382.H2AQ82"/>
<dbReference type="GeneID" id="13882913"/>
<dbReference type="GO" id="GO:0071474">
    <property type="term" value="P:cellular hyperosmotic response"/>
    <property type="evidence" value="ECO:0007669"/>
    <property type="project" value="EnsemblFungi"/>
</dbReference>
<dbReference type="FunCoup" id="H2AQ82">
    <property type="interactions" value="50"/>
</dbReference>
<dbReference type="GO" id="GO:0043332">
    <property type="term" value="C:mating projection tip"/>
    <property type="evidence" value="ECO:0007669"/>
    <property type="project" value="EnsemblFungi"/>
</dbReference>
<dbReference type="GO" id="GO:0031489">
    <property type="term" value="F:myosin V binding"/>
    <property type="evidence" value="ECO:0007669"/>
    <property type="project" value="EnsemblFungi"/>
</dbReference>
<protein>
    <recommendedName>
        <fullName evidence="5">Pea2p</fullName>
    </recommendedName>
</protein>
<reference evidence="3 4" key="1">
    <citation type="journal article" date="2011" name="Proc. Natl. Acad. Sci. U.S.A.">
        <title>Evolutionary erosion of yeast sex chromosomes by mating-type switching accidents.</title>
        <authorList>
            <person name="Gordon J.L."/>
            <person name="Armisen D."/>
            <person name="Proux-Wera E."/>
            <person name="Oheigeartaigh S.S."/>
            <person name="Byrne K.P."/>
            <person name="Wolfe K.H."/>
        </authorList>
    </citation>
    <scope>NUCLEOTIDE SEQUENCE [LARGE SCALE GENOMIC DNA]</scope>
    <source>
        <strain evidence="4">ATCC 22294 / BCRC 22015 / CBS 2517 / CECT 1963 / NBRC 1671 / NRRL Y-8276</strain>
    </source>
</reference>
<accession>H2AQ82</accession>
<dbReference type="GO" id="GO:0005934">
    <property type="term" value="C:cellular bud tip"/>
    <property type="evidence" value="ECO:0007669"/>
    <property type="project" value="EnsemblFungi"/>
</dbReference>
<dbReference type="GO" id="GO:0032880">
    <property type="term" value="P:regulation of protein localization"/>
    <property type="evidence" value="ECO:0007669"/>
    <property type="project" value="EnsemblFungi"/>
</dbReference>
<dbReference type="HOGENOM" id="CLU_054089_0_0_1"/>
<feature type="region of interest" description="Disordered" evidence="2">
    <location>
        <begin position="147"/>
        <end position="166"/>
    </location>
</feature>
<dbReference type="OrthoDB" id="3996692at2759"/>
<feature type="compositionally biased region" description="Low complexity" evidence="2">
    <location>
        <begin position="288"/>
        <end position="301"/>
    </location>
</feature>
<dbReference type="GO" id="GO:0000131">
    <property type="term" value="C:incipient cellular bud site"/>
    <property type="evidence" value="ECO:0007669"/>
    <property type="project" value="EnsemblFungi"/>
</dbReference>
<feature type="compositionally biased region" description="Basic and acidic residues" evidence="2">
    <location>
        <begin position="147"/>
        <end position="163"/>
    </location>
</feature>
<keyword evidence="1" id="KW-0175">Coiled coil</keyword>
<dbReference type="GO" id="GO:0000133">
    <property type="term" value="C:polarisome"/>
    <property type="evidence" value="ECO:0007669"/>
    <property type="project" value="EnsemblFungi"/>
</dbReference>
<dbReference type="GO" id="GO:0071468">
    <property type="term" value="P:cellular response to acidic pH"/>
    <property type="evidence" value="ECO:0007669"/>
    <property type="project" value="EnsemblFungi"/>
</dbReference>
<evidence type="ECO:0000313" key="4">
    <source>
        <dbReference type="Proteomes" id="UP000005220"/>
    </source>
</evidence>
<keyword evidence="4" id="KW-1185">Reference proteome</keyword>
<dbReference type="eggNOG" id="ENOG502QTTD">
    <property type="taxonomic scope" value="Eukaryota"/>
</dbReference>
<dbReference type="GO" id="GO:0007118">
    <property type="term" value="P:budding cell apical bud growth"/>
    <property type="evidence" value="ECO:0007669"/>
    <property type="project" value="EnsemblFungi"/>
</dbReference>
<dbReference type="Proteomes" id="UP000005220">
    <property type="component" value="Chromosome 2"/>
</dbReference>
<evidence type="ECO:0000256" key="2">
    <source>
        <dbReference type="SAM" id="MobiDB-lite"/>
    </source>
</evidence>
<dbReference type="GO" id="GO:0007121">
    <property type="term" value="P:bipolar cellular bud site selection"/>
    <property type="evidence" value="ECO:0007669"/>
    <property type="project" value="EnsemblFungi"/>
</dbReference>
<evidence type="ECO:0008006" key="5">
    <source>
        <dbReference type="Google" id="ProtNLM"/>
    </source>
</evidence>
<organism evidence="3 4">
    <name type="scientific">Kazachstania africana (strain ATCC 22294 / BCRC 22015 / CBS 2517 / CECT 1963 / NBRC 1671 / NRRL Y-8276)</name>
    <name type="common">Yeast</name>
    <name type="synonym">Kluyveromyces africanus</name>
    <dbReference type="NCBI Taxonomy" id="1071382"/>
    <lineage>
        <taxon>Eukaryota</taxon>
        <taxon>Fungi</taxon>
        <taxon>Dikarya</taxon>
        <taxon>Ascomycota</taxon>
        <taxon>Saccharomycotina</taxon>
        <taxon>Saccharomycetes</taxon>
        <taxon>Saccharomycetales</taxon>
        <taxon>Saccharomycetaceae</taxon>
        <taxon>Kazachstania</taxon>
    </lineage>
</organism>
<feature type="coiled-coil region" evidence="1">
    <location>
        <begin position="257"/>
        <end position="284"/>
    </location>
</feature>
<dbReference type="GO" id="GO:0007124">
    <property type="term" value="P:pseudohyphal growth"/>
    <property type="evidence" value="ECO:0007669"/>
    <property type="project" value="EnsemblFungi"/>
</dbReference>
<proteinExistence type="predicted"/>